<dbReference type="PANTHER" id="PTHR46111:SF1">
    <property type="entry name" value="RIBOSOMAL RNA SMALL SUBUNIT METHYLTRANSFERASE I"/>
    <property type="match status" value="1"/>
</dbReference>
<evidence type="ECO:0000256" key="3">
    <source>
        <dbReference type="ARBA" id="ARBA00022603"/>
    </source>
</evidence>
<organism evidence="8">
    <name type="scientific">mine drainage metagenome</name>
    <dbReference type="NCBI Taxonomy" id="410659"/>
    <lineage>
        <taxon>unclassified sequences</taxon>
        <taxon>metagenomes</taxon>
        <taxon>ecological metagenomes</taxon>
    </lineage>
</organism>
<evidence type="ECO:0000256" key="1">
    <source>
        <dbReference type="ARBA" id="ARBA00022490"/>
    </source>
</evidence>
<keyword evidence="1" id="KW-0963">Cytoplasm</keyword>
<sequence>MLSGDNATMQTFGILYVVATPIGNLADISQRALDTLRQVDLIAAEDTRHSGQMLVRMGISTRMTALHEHNEQRATPALVAALQYGQNIALITDAGTPAISDPGALLVAAAHEAGVRVVPIPGASAAVAALSAAGFTAPGWLFYGFLPARASSRRSALKDLAQLPWTLVFYEAPHRIVECIADLYTVLGERRLVIARELTKLYESVHALPLSEATAWLAADSQRQRGEFVLTLSGALPVHMEESESALRDMLKVLLEDLPLKQAAHLAARLTGVKKNICYQLALSMRDELA</sequence>
<dbReference type="InterPro" id="IPR035996">
    <property type="entry name" value="4pyrrol_Methylase_sf"/>
</dbReference>
<dbReference type="GO" id="GO:0006364">
    <property type="term" value="P:rRNA processing"/>
    <property type="evidence" value="ECO:0007669"/>
    <property type="project" value="UniProtKB-KW"/>
</dbReference>
<dbReference type="AlphaFoldDB" id="E6QUB6"/>
<dbReference type="Gene3D" id="3.30.950.10">
    <property type="entry name" value="Methyltransferase, Cobalt-precorrin-4 Transmethylase, Domain 2"/>
    <property type="match status" value="1"/>
</dbReference>
<evidence type="ECO:0000259" key="6">
    <source>
        <dbReference type="Pfam" id="PF00590"/>
    </source>
</evidence>
<feature type="domain" description="RsmI HTH" evidence="7">
    <location>
        <begin position="242"/>
        <end position="286"/>
    </location>
</feature>
<dbReference type="FunFam" id="3.30.950.10:FF:000002">
    <property type="entry name" value="Ribosomal RNA small subunit methyltransferase I"/>
    <property type="match status" value="1"/>
</dbReference>
<dbReference type="Pfam" id="PF00590">
    <property type="entry name" value="TP_methylase"/>
    <property type="match status" value="1"/>
</dbReference>
<dbReference type="InterPro" id="IPR008189">
    <property type="entry name" value="rRNA_ssu_MeTfrase_I"/>
</dbReference>
<proteinExistence type="inferred from homology"/>
<dbReference type="InterPro" id="IPR014776">
    <property type="entry name" value="4pyrrole_Mease_sub2"/>
</dbReference>
<feature type="domain" description="Tetrapyrrole methylase" evidence="6">
    <location>
        <begin position="15"/>
        <end position="213"/>
    </location>
</feature>
<dbReference type="InterPro" id="IPR053910">
    <property type="entry name" value="RsmI_HTH"/>
</dbReference>
<evidence type="ECO:0000256" key="2">
    <source>
        <dbReference type="ARBA" id="ARBA00022552"/>
    </source>
</evidence>
<dbReference type="NCBIfam" id="TIGR00096">
    <property type="entry name" value="16S rRNA (cytidine(1402)-2'-O)-methyltransferase"/>
    <property type="match status" value="1"/>
</dbReference>
<protein>
    <submittedName>
        <fullName evidence="8">Putative methyltransferase</fullName>
    </submittedName>
</protein>
<name>E6QUB6_9ZZZZ</name>
<dbReference type="InterPro" id="IPR014777">
    <property type="entry name" value="4pyrrole_Mease_sub1"/>
</dbReference>
<dbReference type="FunFam" id="3.40.1010.10:FF:000007">
    <property type="entry name" value="Ribosomal RNA small subunit methyltransferase I"/>
    <property type="match status" value="1"/>
</dbReference>
<evidence type="ECO:0000256" key="5">
    <source>
        <dbReference type="ARBA" id="ARBA00022691"/>
    </source>
</evidence>
<evidence type="ECO:0000259" key="7">
    <source>
        <dbReference type="Pfam" id="PF23016"/>
    </source>
</evidence>
<dbReference type="EMBL" id="CABR01000109">
    <property type="protein sequence ID" value="CBI10838.1"/>
    <property type="molecule type" value="Genomic_DNA"/>
</dbReference>
<dbReference type="HAMAP" id="MF_01877">
    <property type="entry name" value="16SrRNA_methyltr_I"/>
    <property type="match status" value="1"/>
</dbReference>
<dbReference type="Gene3D" id="3.40.1010.10">
    <property type="entry name" value="Cobalt-precorrin-4 Transmethylase, Domain 1"/>
    <property type="match status" value="1"/>
</dbReference>
<dbReference type="InterPro" id="IPR000878">
    <property type="entry name" value="4pyrrol_Mease"/>
</dbReference>
<comment type="caution">
    <text evidence="8">The sequence shown here is derived from an EMBL/GenBank/DDBJ whole genome shotgun (WGS) entry which is preliminary data.</text>
</comment>
<dbReference type="PIRSF" id="PIRSF005917">
    <property type="entry name" value="MTase_YraL"/>
    <property type="match status" value="1"/>
</dbReference>
<reference evidence="8" key="1">
    <citation type="submission" date="2009-10" db="EMBL/GenBank/DDBJ databases">
        <title>Diversity of trophic interactions inside an arsenic-rich microbial ecosystem.</title>
        <authorList>
            <person name="Bertin P.N."/>
            <person name="Heinrich-Salmeron A."/>
            <person name="Pelletier E."/>
            <person name="Goulhen-Chollet F."/>
            <person name="Arsene-Ploetze F."/>
            <person name="Gallien S."/>
            <person name="Calteau A."/>
            <person name="Vallenet D."/>
            <person name="Casiot C."/>
            <person name="Chane-Woon-Ming B."/>
            <person name="Giloteaux L."/>
            <person name="Barakat M."/>
            <person name="Bonnefoy V."/>
            <person name="Bruneel O."/>
            <person name="Chandler M."/>
            <person name="Cleiss J."/>
            <person name="Duran R."/>
            <person name="Elbaz-Poulichet F."/>
            <person name="Fonknechten N."/>
            <person name="Lauga B."/>
            <person name="Mornico D."/>
            <person name="Ortet P."/>
            <person name="Schaeffer C."/>
            <person name="Siguier P."/>
            <person name="Alexander Thil Smith A."/>
            <person name="Van Dorsselaer A."/>
            <person name="Weissenbach J."/>
            <person name="Medigue C."/>
            <person name="Le Paslier D."/>
        </authorList>
    </citation>
    <scope>NUCLEOTIDE SEQUENCE</scope>
</reference>
<dbReference type="CDD" id="cd11648">
    <property type="entry name" value="RsmI"/>
    <property type="match status" value="1"/>
</dbReference>
<keyword evidence="4 8" id="KW-0808">Transferase</keyword>
<keyword evidence="2" id="KW-0698">rRNA processing</keyword>
<gene>
    <name evidence="8" type="primary">yraL</name>
    <name evidence="8" type="ORF">CARN7_1638</name>
</gene>
<dbReference type="SUPFAM" id="SSF53790">
    <property type="entry name" value="Tetrapyrrole methylase"/>
    <property type="match status" value="1"/>
</dbReference>
<dbReference type="PANTHER" id="PTHR46111">
    <property type="entry name" value="RIBOSOMAL RNA SMALL SUBUNIT METHYLTRANSFERASE I"/>
    <property type="match status" value="1"/>
</dbReference>
<keyword evidence="3 8" id="KW-0489">Methyltransferase</keyword>
<dbReference type="Pfam" id="PF23016">
    <property type="entry name" value="RsmI_C"/>
    <property type="match status" value="1"/>
</dbReference>
<evidence type="ECO:0000313" key="8">
    <source>
        <dbReference type="EMBL" id="CBI10838.1"/>
    </source>
</evidence>
<evidence type="ECO:0000256" key="4">
    <source>
        <dbReference type="ARBA" id="ARBA00022679"/>
    </source>
</evidence>
<accession>E6QUB6</accession>
<keyword evidence="5" id="KW-0949">S-adenosyl-L-methionine</keyword>
<dbReference type="GO" id="GO:0032259">
    <property type="term" value="P:methylation"/>
    <property type="evidence" value="ECO:0007669"/>
    <property type="project" value="UniProtKB-KW"/>
</dbReference>
<dbReference type="GO" id="GO:0008168">
    <property type="term" value="F:methyltransferase activity"/>
    <property type="evidence" value="ECO:0007669"/>
    <property type="project" value="UniProtKB-KW"/>
</dbReference>